<organism evidence="10 11">
    <name type="scientific">Araneus ventricosus</name>
    <name type="common">Orbweaver spider</name>
    <name type="synonym">Epeira ventricosa</name>
    <dbReference type="NCBI Taxonomy" id="182803"/>
    <lineage>
        <taxon>Eukaryota</taxon>
        <taxon>Metazoa</taxon>
        <taxon>Ecdysozoa</taxon>
        <taxon>Arthropoda</taxon>
        <taxon>Chelicerata</taxon>
        <taxon>Arachnida</taxon>
        <taxon>Araneae</taxon>
        <taxon>Araneomorphae</taxon>
        <taxon>Entelegynae</taxon>
        <taxon>Araneoidea</taxon>
        <taxon>Araneidae</taxon>
        <taxon>Araneus</taxon>
    </lineage>
</organism>
<dbReference type="FunFam" id="3.10.20.370:FF:000001">
    <property type="entry name" value="Retrovirus-related Pol polyprotein from transposon 17.6-like protein"/>
    <property type="match status" value="1"/>
</dbReference>
<dbReference type="Pfam" id="PF17917">
    <property type="entry name" value="RT_RNaseH"/>
    <property type="match status" value="1"/>
</dbReference>
<dbReference type="InterPro" id="IPR012337">
    <property type="entry name" value="RNaseH-like_sf"/>
</dbReference>
<dbReference type="OrthoDB" id="6433871at2759"/>
<dbReference type="FunFam" id="1.10.340.70:FF:000001">
    <property type="entry name" value="Retrovirus-related Pol polyprotein from transposon gypsy-like Protein"/>
    <property type="match status" value="1"/>
</dbReference>
<dbReference type="InterPro" id="IPR043502">
    <property type="entry name" value="DNA/RNA_pol_sf"/>
</dbReference>
<protein>
    <recommendedName>
        <fullName evidence="1">RNA-directed DNA polymerase</fullName>
        <ecNumber evidence="1">2.7.7.49</ecNumber>
    </recommendedName>
</protein>
<dbReference type="InterPro" id="IPR000477">
    <property type="entry name" value="RT_dom"/>
</dbReference>
<feature type="domain" description="Integrase catalytic" evidence="9">
    <location>
        <begin position="486"/>
        <end position="650"/>
    </location>
</feature>
<dbReference type="Gene3D" id="3.10.10.10">
    <property type="entry name" value="HIV Type 1 Reverse Transcriptase, subunit A, domain 1"/>
    <property type="match status" value="1"/>
</dbReference>
<dbReference type="CDD" id="cd09274">
    <property type="entry name" value="RNase_HI_RT_Ty3"/>
    <property type="match status" value="1"/>
</dbReference>
<evidence type="ECO:0000313" key="11">
    <source>
        <dbReference type="Proteomes" id="UP000499080"/>
    </source>
</evidence>
<evidence type="ECO:0000256" key="1">
    <source>
        <dbReference type="ARBA" id="ARBA00012493"/>
    </source>
</evidence>
<dbReference type="Pfam" id="PF00078">
    <property type="entry name" value="RVT_1"/>
    <property type="match status" value="1"/>
</dbReference>
<dbReference type="InterPro" id="IPR043128">
    <property type="entry name" value="Rev_trsase/Diguanyl_cyclase"/>
</dbReference>
<dbReference type="InterPro" id="IPR050951">
    <property type="entry name" value="Retrovirus_Pol_polyprotein"/>
</dbReference>
<dbReference type="Pfam" id="PF00665">
    <property type="entry name" value="rve"/>
    <property type="match status" value="1"/>
</dbReference>
<keyword evidence="7" id="KW-0695">RNA-directed DNA polymerase</keyword>
<proteinExistence type="predicted"/>
<evidence type="ECO:0000256" key="5">
    <source>
        <dbReference type="ARBA" id="ARBA00022759"/>
    </source>
</evidence>
<dbReference type="SUPFAM" id="SSF56672">
    <property type="entry name" value="DNA/RNA polymerases"/>
    <property type="match status" value="1"/>
</dbReference>
<dbReference type="PANTHER" id="PTHR37984:SF5">
    <property type="entry name" value="PROTEIN NYNRIN-LIKE"/>
    <property type="match status" value="1"/>
</dbReference>
<dbReference type="GO" id="GO:0004519">
    <property type="term" value="F:endonuclease activity"/>
    <property type="evidence" value="ECO:0007669"/>
    <property type="project" value="UniProtKB-KW"/>
</dbReference>
<gene>
    <name evidence="10" type="primary">Tf2-6_201</name>
    <name evidence="10" type="ORF">AVEN_161624_1</name>
</gene>
<dbReference type="SUPFAM" id="SSF53098">
    <property type="entry name" value="Ribonuclease H-like"/>
    <property type="match status" value="1"/>
</dbReference>
<dbReference type="PROSITE" id="PS50878">
    <property type="entry name" value="RT_POL"/>
    <property type="match status" value="1"/>
</dbReference>
<evidence type="ECO:0000256" key="4">
    <source>
        <dbReference type="ARBA" id="ARBA00022722"/>
    </source>
</evidence>
<comment type="caution">
    <text evidence="10">The sequence shown here is derived from an EMBL/GenBank/DDBJ whole genome shotgun (WGS) entry which is preliminary data.</text>
</comment>
<dbReference type="InterPro" id="IPR041373">
    <property type="entry name" value="RT_RNaseH"/>
</dbReference>
<evidence type="ECO:0000256" key="6">
    <source>
        <dbReference type="ARBA" id="ARBA00022801"/>
    </source>
</evidence>
<keyword evidence="4" id="KW-0540">Nuclease</keyword>
<dbReference type="Gene3D" id="3.30.70.270">
    <property type="match status" value="2"/>
</dbReference>
<name>A0A4Y2W242_ARAVE</name>
<evidence type="ECO:0000313" key="10">
    <source>
        <dbReference type="EMBL" id="GBO31773.1"/>
    </source>
</evidence>
<keyword evidence="2" id="KW-0808">Transferase</keyword>
<dbReference type="Pfam" id="PF17921">
    <property type="entry name" value="Integrase_H2C2"/>
    <property type="match status" value="1"/>
</dbReference>
<dbReference type="PANTHER" id="PTHR37984">
    <property type="entry name" value="PROTEIN CBG26694"/>
    <property type="match status" value="1"/>
</dbReference>
<dbReference type="GO" id="GO:0003964">
    <property type="term" value="F:RNA-directed DNA polymerase activity"/>
    <property type="evidence" value="ECO:0007669"/>
    <property type="project" value="UniProtKB-KW"/>
</dbReference>
<dbReference type="GO" id="GO:0016787">
    <property type="term" value="F:hydrolase activity"/>
    <property type="evidence" value="ECO:0007669"/>
    <property type="project" value="UniProtKB-KW"/>
</dbReference>
<accession>A0A4Y2W242</accession>
<dbReference type="InterPro" id="IPR041588">
    <property type="entry name" value="Integrase_H2C2"/>
</dbReference>
<dbReference type="AlphaFoldDB" id="A0A4Y2W242"/>
<keyword evidence="5" id="KW-0255">Endonuclease</keyword>
<dbReference type="Gene3D" id="3.30.420.10">
    <property type="entry name" value="Ribonuclease H-like superfamily/Ribonuclease H"/>
    <property type="match status" value="1"/>
</dbReference>
<evidence type="ECO:0000259" key="8">
    <source>
        <dbReference type="PROSITE" id="PS50878"/>
    </source>
</evidence>
<feature type="domain" description="Reverse transcriptase" evidence="8">
    <location>
        <begin position="1"/>
        <end position="166"/>
    </location>
</feature>
<evidence type="ECO:0000259" key="9">
    <source>
        <dbReference type="PROSITE" id="PS50994"/>
    </source>
</evidence>
<dbReference type="EMBL" id="BGPR01055140">
    <property type="protein sequence ID" value="GBO31773.1"/>
    <property type="molecule type" value="Genomic_DNA"/>
</dbReference>
<keyword evidence="11" id="KW-1185">Reference proteome</keyword>
<evidence type="ECO:0000256" key="3">
    <source>
        <dbReference type="ARBA" id="ARBA00022695"/>
    </source>
</evidence>
<dbReference type="GO" id="GO:0003676">
    <property type="term" value="F:nucleic acid binding"/>
    <property type="evidence" value="ECO:0007669"/>
    <property type="project" value="InterPro"/>
</dbReference>
<dbReference type="InterPro" id="IPR001584">
    <property type="entry name" value="Integrase_cat-core"/>
</dbReference>
<keyword evidence="3" id="KW-0548">Nucleotidyltransferase</keyword>
<evidence type="ECO:0000256" key="2">
    <source>
        <dbReference type="ARBA" id="ARBA00022679"/>
    </source>
</evidence>
<dbReference type="EC" id="2.7.7.49" evidence="1"/>
<dbReference type="InterPro" id="IPR036397">
    <property type="entry name" value="RNaseH_sf"/>
</dbReference>
<dbReference type="CDD" id="cd01647">
    <property type="entry name" value="RT_LTR"/>
    <property type="match status" value="1"/>
</dbReference>
<sequence>MRLCVDFRKLNATTIADTYPLPRMDDLLTEAKSTAYMSTLDLKSGYHQIKVYEADQDKTAFICPFGTYKYLRMPFGLRNAPATFHRLIDRFRAGLKNVFALSYLDDIIILSETFDQHINDLQIVFERLSLFKLHANREKCHFACDRVKYLEAQSFLQTCSWFRRYVPNFANIARPLSNLTKKNVQWFWGPEQQDAFETLRKSLITPPVLKQPDGSKPFRIRTDASSYALGAVLTQGEGPEEHVIEYASRLLIPAERNYSTTEREALAVVWALEKFRGYVESQEIIIASDHQPLKWLMTIKSPSGRLARWALQIQSFNPKIEYTPGKANVLADMLSRPTNLNEDVPCDIFAVSADFPVRKSKDIRQEQLKDEELKKIIDCFENSSKDENFANWTSRGYLMNQGILYRYSPEVETEEAQLVVPFQEKERVLQQYHDVPTAGHYGAEGTYNKVASRYYFPGMRKYIAEYVKNCPDCNRYKPSNQKPTGLLRTPVYAQRFETLAIDLFGPLPETSSGKKWIFLVEDTSTKWVELFALKEATSVNCAKTLVEEVFLRYGLPRRLISDNGPQFISAVMQQTCNFLGIKQDLIPVYHPQANPSERKNRDLKPRLAILVRDEHDSWEEKLPMIRFALNTAKCETTNHTAAFLQFGRELRTTDDVTHDLRALIDNDNFVDEITPYLKRFSHLTAEIKDHVEQKQDKRKMYYDCRRRQAFYKPGDQYG</sequence>
<evidence type="ECO:0000256" key="7">
    <source>
        <dbReference type="ARBA" id="ARBA00022918"/>
    </source>
</evidence>
<dbReference type="GO" id="GO:0015074">
    <property type="term" value="P:DNA integration"/>
    <property type="evidence" value="ECO:0007669"/>
    <property type="project" value="InterPro"/>
</dbReference>
<dbReference type="Gene3D" id="1.10.340.70">
    <property type="match status" value="1"/>
</dbReference>
<dbReference type="FunFam" id="3.30.70.270:FF:000020">
    <property type="entry name" value="Transposon Tf2-6 polyprotein-like Protein"/>
    <property type="match status" value="1"/>
</dbReference>
<dbReference type="PROSITE" id="PS50994">
    <property type="entry name" value="INTEGRASE"/>
    <property type="match status" value="1"/>
</dbReference>
<dbReference type="Proteomes" id="UP000499080">
    <property type="component" value="Unassembled WGS sequence"/>
</dbReference>
<dbReference type="GO" id="GO:0042575">
    <property type="term" value="C:DNA polymerase complex"/>
    <property type="evidence" value="ECO:0007669"/>
    <property type="project" value="UniProtKB-ARBA"/>
</dbReference>
<reference evidence="10 11" key="1">
    <citation type="journal article" date="2019" name="Sci. Rep.">
        <title>Orb-weaving spider Araneus ventricosus genome elucidates the spidroin gene catalogue.</title>
        <authorList>
            <person name="Kono N."/>
            <person name="Nakamura H."/>
            <person name="Ohtoshi R."/>
            <person name="Moran D.A.P."/>
            <person name="Shinohara A."/>
            <person name="Yoshida Y."/>
            <person name="Fujiwara M."/>
            <person name="Mori M."/>
            <person name="Tomita M."/>
            <person name="Arakawa K."/>
        </authorList>
    </citation>
    <scope>NUCLEOTIDE SEQUENCE [LARGE SCALE GENOMIC DNA]</scope>
</reference>
<keyword evidence="6" id="KW-0378">Hydrolase</keyword>